<dbReference type="PANTHER" id="PTHR45790:SF3">
    <property type="entry name" value="S-ADENOSYL-L-METHIONINE-DEPENDENT UROPORPHYRINOGEN III METHYLTRANSFERASE, CHLOROPLASTIC"/>
    <property type="match status" value="1"/>
</dbReference>
<dbReference type="NCBIfam" id="NF004790">
    <property type="entry name" value="PRK06136.1"/>
    <property type="match status" value="1"/>
</dbReference>
<evidence type="ECO:0000256" key="1">
    <source>
        <dbReference type="ARBA" id="ARBA00012162"/>
    </source>
</evidence>
<dbReference type="InterPro" id="IPR014776">
    <property type="entry name" value="4pyrrole_Mease_sub2"/>
</dbReference>
<dbReference type="EMBL" id="RKHK01000001">
    <property type="protein sequence ID" value="ROR73661.1"/>
    <property type="molecule type" value="Genomic_DNA"/>
</dbReference>
<evidence type="ECO:0000313" key="7">
    <source>
        <dbReference type="EMBL" id="ROR73661.1"/>
    </source>
</evidence>
<evidence type="ECO:0000256" key="5">
    <source>
        <dbReference type="ARBA" id="ARBA00023244"/>
    </source>
</evidence>
<dbReference type="PROSITE" id="PS00839">
    <property type="entry name" value="SUMT_1"/>
    <property type="match status" value="1"/>
</dbReference>
<keyword evidence="8" id="KW-1185">Reference proteome</keyword>
<dbReference type="CDD" id="cd11642">
    <property type="entry name" value="SUMT"/>
    <property type="match status" value="1"/>
</dbReference>
<dbReference type="InterPro" id="IPR000878">
    <property type="entry name" value="4pyrrol_Mease"/>
</dbReference>
<keyword evidence="5" id="KW-0627">Porphyrin biosynthesis</keyword>
<dbReference type="Proteomes" id="UP000280668">
    <property type="component" value="Unassembled WGS sequence"/>
</dbReference>
<evidence type="ECO:0000259" key="6">
    <source>
        <dbReference type="Pfam" id="PF00590"/>
    </source>
</evidence>
<dbReference type="GO" id="GO:0032259">
    <property type="term" value="P:methylation"/>
    <property type="evidence" value="ECO:0007669"/>
    <property type="project" value="UniProtKB-KW"/>
</dbReference>
<dbReference type="NCBIfam" id="TIGR01469">
    <property type="entry name" value="cobA_cysG_Cterm"/>
    <property type="match status" value="1"/>
</dbReference>
<evidence type="ECO:0000313" key="8">
    <source>
        <dbReference type="Proteomes" id="UP000280668"/>
    </source>
</evidence>
<dbReference type="Pfam" id="PF00590">
    <property type="entry name" value="TP_methylase"/>
    <property type="match status" value="1"/>
</dbReference>
<protein>
    <recommendedName>
        <fullName evidence="1">uroporphyrinogen-III C-methyltransferase</fullName>
        <ecNumber evidence="1">2.1.1.107</ecNumber>
    </recommendedName>
</protein>
<dbReference type="OrthoDB" id="9815856at2"/>
<keyword evidence="4" id="KW-0949">S-adenosyl-L-methionine</keyword>
<dbReference type="InterPro" id="IPR006366">
    <property type="entry name" value="CobA/CysG_C"/>
</dbReference>
<dbReference type="Gene3D" id="3.40.1010.10">
    <property type="entry name" value="Cobalt-precorrin-4 Transmethylase, Domain 1"/>
    <property type="match status" value="1"/>
</dbReference>
<accession>A0A3N2BEH9</accession>
<reference evidence="7 8" key="1">
    <citation type="submission" date="2018-11" db="EMBL/GenBank/DDBJ databases">
        <title>Sequencing the genomes of 1000 actinobacteria strains.</title>
        <authorList>
            <person name="Klenk H.-P."/>
        </authorList>
    </citation>
    <scope>NUCLEOTIDE SEQUENCE [LARGE SCALE GENOMIC DNA]</scope>
    <source>
        <strain evidence="7 8">DSM 11294</strain>
    </source>
</reference>
<proteinExistence type="predicted"/>
<dbReference type="Gene3D" id="3.30.950.10">
    <property type="entry name" value="Methyltransferase, Cobalt-precorrin-4 Transmethylase, Domain 2"/>
    <property type="match status" value="1"/>
</dbReference>
<evidence type="ECO:0000256" key="2">
    <source>
        <dbReference type="ARBA" id="ARBA00022603"/>
    </source>
</evidence>
<dbReference type="GO" id="GO:0019354">
    <property type="term" value="P:siroheme biosynthetic process"/>
    <property type="evidence" value="ECO:0007669"/>
    <property type="project" value="InterPro"/>
</dbReference>
<dbReference type="InterPro" id="IPR014777">
    <property type="entry name" value="4pyrrole_Mease_sub1"/>
</dbReference>
<feature type="domain" description="Tetrapyrrole methylase" evidence="6">
    <location>
        <begin position="5"/>
        <end position="211"/>
    </location>
</feature>
<gene>
    <name evidence="7" type="ORF">EDD31_2048</name>
</gene>
<name>A0A3N2BEH9_9MICO</name>
<dbReference type="FunFam" id="3.40.1010.10:FF:000001">
    <property type="entry name" value="Siroheme synthase"/>
    <property type="match status" value="1"/>
</dbReference>
<organism evidence="7 8">
    <name type="scientific">Bogoriella caseilytica</name>
    <dbReference type="NCBI Taxonomy" id="56055"/>
    <lineage>
        <taxon>Bacteria</taxon>
        <taxon>Bacillati</taxon>
        <taxon>Actinomycetota</taxon>
        <taxon>Actinomycetes</taxon>
        <taxon>Micrococcales</taxon>
        <taxon>Bogoriellaceae</taxon>
        <taxon>Bogoriella</taxon>
    </lineage>
</organism>
<dbReference type="PANTHER" id="PTHR45790">
    <property type="entry name" value="SIROHEME SYNTHASE-RELATED"/>
    <property type="match status" value="1"/>
</dbReference>
<keyword evidence="2 7" id="KW-0489">Methyltransferase</keyword>
<sequence>MSLGRVTLIGAGPGAADLMTVRGRDALATADVVLYDRLAPTDELRSWAPSAELFDVGKRPGHHRVRQESIHDMLISAAREGRHAVRLKGGDPFVFGRGCEEVAACREAGVPVTVVPGVTSAVAAPAAAGIPVTARGINRAFTVISAHDPLSEEEFAALVGLGGTIVILMGVGTLGHTVEGLRRHGLPEQTPVGIVESAYCEEQRVSLTQLDRVHAMAARTGVTSPAVMVIGEVVRLAAEHPATGEATSSGSAAVAQAVAGAASSAMNLGAAPAARPPARPGVRAP</sequence>
<dbReference type="RefSeq" id="WP_123304055.1">
    <property type="nucleotide sequence ID" value="NZ_RKHK01000001.1"/>
</dbReference>
<dbReference type="InterPro" id="IPR003043">
    <property type="entry name" value="Uropor_MeTrfase_CS"/>
</dbReference>
<dbReference type="AlphaFoldDB" id="A0A3N2BEH9"/>
<dbReference type="EC" id="2.1.1.107" evidence="1"/>
<evidence type="ECO:0000256" key="4">
    <source>
        <dbReference type="ARBA" id="ARBA00022691"/>
    </source>
</evidence>
<dbReference type="InterPro" id="IPR035996">
    <property type="entry name" value="4pyrrol_Methylase_sf"/>
</dbReference>
<dbReference type="InterPro" id="IPR050161">
    <property type="entry name" value="Siro_Cobalamin_biosynth"/>
</dbReference>
<evidence type="ECO:0000256" key="3">
    <source>
        <dbReference type="ARBA" id="ARBA00022679"/>
    </source>
</evidence>
<keyword evidence="3 7" id="KW-0808">Transferase</keyword>
<dbReference type="SUPFAM" id="SSF53790">
    <property type="entry name" value="Tetrapyrrole methylase"/>
    <property type="match status" value="1"/>
</dbReference>
<dbReference type="GO" id="GO:0004851">
    <property type="term" value="F:uroporphyrin-III C-methyltransferase activity"/>
    <property type="evidence" value="ECO:0007669"/>
    <property type="project" value="UniProtKB-EC"/>
</dbReference>
<comment type="caution">
    <text evidence="7">The sequence shown here is derived from an EMBL/GenBank/DDBJ whole genome shotgun (WGS) entry which is preliminary data.</text>
</comment>